<accession>A0A3P7MD85</accession>
<feature type="compositionally biased region" description="Low complexity" evidence="1">
    <location>
        <begin position="180"/>
        <end position="190"/>
    </location>
</feature>
<organism evidence="2 3">
    <name type="scientific">Cylicostephanus goldi</name>
    <name type="common">Nematode worm</name>
    <dbReference type="NCBI Taxonomy" id="71465"/>
    <lineage>
        <taxon>Eukaryota</taxon>
        <taxon>Metazoa</taxon>
        <taxon>Ecdysozoa</taxon>
        <taxon>Nematoda</taxon>
        <taxon>Chromadorea</taxon>
        <taxon>Rhabditida</taxon>
        <taxon>Rhabditina</taxon>
        <taxon>Rhabditomorpha</taxon>
        <taxon>Strongyloidea</taxon>
        <taxon>Strongylidae</taxon>
        <taxon>Cylicostephanus</taxon>
    </lineage>
</organism>
<evidence type="ECO:0000313" key="3">
    <source>
        <dbReference type="Proteomes" id="UP000271889"/>
    </source>
</evidence>
<proteinExistence type="predicted"/>
<dbReference type="SUPFAM" id="SSF53474">
    <property type="entry name" value="alpha/beta-Hydrolases"/>
    <property type="match status" value="1"/>
</dbReference>
<reference evidence="2 3" key="1">
    <citation type="submission" date="2018-11" db="EMBL/GenBank/DDBJ databases">
        <authorList>
            <consortium name="Pathogen Informatics"/>
        </authorList>
    </citation>
    <scope>NUCLEOTIDE SEQUENCE [LARGE SCALE GENOMIC DNA]</scope>
</reference>
<protein>
    <submittedName>
        <fullName evidence="2">Uncharacterized protein</fullName>
    </submittedName>
</protein>
<evidence type="ECO:0000313" key="2">
    <source>
        <dbReference type="EMBL" id="VDN27414.1"/>
    </source>
</evidence>
<keyword evidence="3" id="KW-1185">Reference proteome</keyword>
<dbReference type="AlphaFoldDB" id="A0A3P7MD85"/>
<dbReference type="InterPro" id="IPR029058">
    <property type="entry name" value="AB_hydrolase_fold"/>
</dbReference>
<dbReference type="EMBL" id="UYRV01112308">
    <property type="protein sequence ID" value="VDN27414.1"/>
    <property type="molecule type" value="Genomic_DNA"/>
</dbReference>
<dbReference type="Proteomes" id="UP000271889">
    <property type="component" value="Unassembled WGS sequence"/>
</dbReference>
<dbReference type="OrthoDB" id="5842897at2759"/>
<name>A0A3P7MD85_CYLGO</name>
<feature type="region of interest" description="Disordered" evidence="1">
    <location>
        <begin position="180"/>
        <end position="274"/>
    </location>
</feature>
<evidence type="ECO:0000256" key="1">
    <source>
        <dbReference type="SAM" id="MobiDB-lite"/>
    </source>
</evidence>
<gene>
    <name evidence="2" type="ORF">CGOC_LOCUS10651</name>
</gene>
<sequence length="409" mass="43464">MIVRDDTFLPDTLQNLAVRRPPIPIIIGTVEDEDADYAFKLVADGQYNQNEGQLYNSWLMDFAKKNKLNDSTVAQISDIITHSYNITTGDQKYDVSGAIMQYTGAIGDANQQGPPQGTYGHANEGAMYDPYTTTPGYYYTMPTGSVNQQAIYGYTTTLAPGYGNQQGGYGTTTPAAGYGSQQGGYNSQSGGYEGGVTPTQTTTSYSGPNVNYGGGYGGPSDSQSATQGGGYAPQGPGAQSSGQGSGYGNQDSGYPTLTPGYDAQSAGYVPQGSGYGSQGNGYPTLAPGYDAQSSGYPITRITVTLINKAATIKAALQSDSGIVSQTASEIDSFMQNGNEHVRVYQFTHITDLGRQNVPDLGAWKPVYKGQDMIFLFMSETIWVPGSPTSADMRMADQMGERWTQFAKEG</sequence>
<feature type="compositionally biased region" description="Low complexity" evidence="1">
    <location>
        <begin position="233"/>
        <end position="253"/>
    </location>
</feature>
<dbReference type="Gene3D" id="3.40.50.1820">
    <property type="entry name" value="alpha/beta hydrolase"/>
    <property type="match status" value="1"/>
</dbReference>